<accession>A0ABN7EDM6</accession>
<keyword evidence="1" id="KW-0812">Transmembrane</keyword>
<dbReference type="Proteomes" id="UP001189122">
    <property type="component" value="Unassembled WGS sequence"/>
</dbReference>
<evidence type="ECO:0000256" key="1">
    <source>
        <dbReference type="SAM" id="Phobius"/>
    </source>
</evidence>
<evidence type="ECO:0000313" key="2">
    <source>
        <dbReference type="EMBL" id="CAA6675340.1"/>
    </source>
</evidence>
<keyword evidence="1" id="KW-1133">Transmembrane helix</keyword>
<sequence>MEKEGPNGQSWRHYCVCLFCFSFYIFFIEKKKEDKAKLNAHAPKVVSHLSFGSSRIQTLPLFCVYDHSLPHAWLTISEVEGE</sequence>
<comment type="caution">
    <text evidence="2">The sequence shown here is derived from an EMBL/GenBank/DDBJ whole genome shotgun (WGS) entry which is preliminary data.</text>
</comment>
<keyword evidence="1" id="KW-0472">Membrane</keyword>
<dbReference type="EMBL" id="CACRZD030000285">
    <property type="protein sequence ID" value="CAA6675340.1"/>
    <property type="molecule type" value="Genomic_DNA"/>
</dbReference>
<name>A0ABN7EDM6_SPIIN</name>
<protein>
    <submittedName>
        <fullName evidence="2">Uncharacterized protein</fullName>
    </submittedName>
</protein>
<evidence type="ECO:0000313" key="3">
    <source>
        <dbReference type="Proteomes" id="UP001189122"/>
    </source>
</evidence>
<gene>
    <name evidence="2" type="ORF">SI7747_UN021682</name>
</gene>
<reference evidence="3" key="1">
    <citation type="journal article" date="2020" name="Sci. Rep.">
        <title>Chromosome-scale genome assembly for the duckweed Spirodela intermedia, integrating cytogenetic maps, PacBio and Oxford Nanopore libraries.</title>
        <authorList>
            <person name="Hoang P.T.N."/>
            <person name="Fiebig A."/>
            <person name="Novak P."/>
            <person name="Macas J."/>
            <person name="Cao H.X."/>
            <person name="Stepanenko A."/>
            <person name="Chen G."/>
            <person name="Borisjuk N."/>
            <person name="Scholz U."/>
            <person name="Schubert I."/>
        </authorList>
    </citation>
    <scope>NUCLEOTIDE SEQUENCE [LARGE SCALE GENOMIC DNA]</scope>
</reference>
<feature type="transmembrane region" description="Helical" evidence="1">
    <location>
        <begin position="12"/>
        <end position="28"/>
    </location>
</feature>
<keyword evidence="3" id="KW-1185">Reference proteome</keyword>
<organism evidence="2 3">
    <name type="scientific">Spirodela intermedia</name>
    <name type="common">Intermediate duckweed</name>
    <dbReference type="NCBI Taxonomy" id="51605"/>
    <lineage>
        <taxon>Eukaryota</taxon>
        <taxon>Viridiplantae</taxon>
        <taxon>Streptophyta</taxon>
        <taxon>Embryophyta</taxon>
        <taxon>Tracheophyta</taxon>
        <taxon>Spermatophyta</taxon>
        <taxon>Magnoliopsida</taxon>
        <taxon>Liliopsida</taxon>
        <taxon>Araceae</taxon>
        <taxon>Lemnoideae</taxon>
        <taxon>Spirodela</taxon>
    </lineage>
</organism>
<proteinExistence type="predicted"/>